<organism evidence="3 4">
    <name type="scientific">Candidatus Thermofonsia Clade 3 bacterium</name>
    <dbReference type="NCBI Taxonomy" id="2364212"/>
    <lineage>
        <taxon>Bacteria</taxon>
        <taxon>Bacillati</taxon>
        <taxon>Chloroflexota</taxon>
        <taxon>Candidatus Thermofontia</taxon>
        <taxon>Candidatus Thermofonsia Clade 3</taxon>
    </lineage>
</organism>
<accession>A0A2M8QC90</accession>
<dbReference type="Proteomes" id="UP000230790">
    <property type="component" value="Unassembled WGS sequence"/>
</dbReference>
<dbReference type="CDD" id="cd04301">
    <property type="entry name" value="NAT_SF"/>
    <property type="match status" value="1"/>
</dbReference>
<keyword evidence="1" id="KW-0808">Transferase</keyword>
<dbReference type="InterPro" id="IPR050769">
    <property type="entry name" value="NAT_camello-type"/>
</dbReference>
<evidence type="ECO:0000256" key="1">
    <source>
        <dbReference type="ARBA" id="ARBA00022679"/>
    </source>
</evidence>
<dbReference type="InterPro" id="IPR016181">
    <property type="entry name" value="Acyl_CoA_acyltransferase"/>
</dbReference>
<reference evidence="3 4" key="1">
    <citation type="submission" date="2017-11" db="EMBL/GenBank/DDBJ databases">
        <title>Evolution of Phototrophy in the Chloroflexi Phylum Driven by Horizontal Gene Transfer.</title>
        <authorList>
            <person name="Ward L.M."/>
            <person name="Hemp J."/>
            <person name="Shih P.M."/>
            <person name="Mcglynn S.E."/>
            <person name="Fischer W."/>
        </authorList>
    </citation>
    <scope>NUCLEOTIDE SEQUENCE [LARGE SCALE GENOMIC DNA]</scope>
    <source>
        <strain evidence="3">JP3_7</strain>
    </source>
</reference>
<evidence type="ECO:0000313" key="4">
    <source>
        <dbReference type="Proteomes" id="UP000230790"/>
    </source>
</evidence>
<feature type="domain" description="N-acetyltransferase" evidence="2">
    <location>
        <begin position="15"/>
        <end position="171"/>
    </location>
</feature>
<dbReference type="GO" id="GO:0008080">
    <property type="term" value="F:N-acetyltransferase activity"/>
    <property type="evidence" value="ECO:0007669"/>
    <property type="project" value="InterPro"/>
</dbReference>
<dbReference type="InterPro" id="IPR000182">
    <property type="entry name" value="GNAT_dom"/>
</dbReference>
<name>A0A2M8QC90_9CHLR</name>
<evidence type="ECO:0000259" key="2">
    <source>
        <dbReference type="PROSITE" id="PS51186"/>
    </source>
</evidence>
<dbReference type="EMBL" id="PGTN01000050">
    <property type="protein sequence ID" value="PJF47415.1"/>
    <property type="molecule type" value="Genomic_DNA"/>
</dbReference>
<proteinExistence type="predicted"/>
<dbReference type="Gene3D" id="3.40.630.30">
    <property type="match status" value="1"/>
</dbReference>
<comment type="caution">
    <text evidence="3">The sequence shown here is derived from an EMBL/GenBank/DDBJ whole genome shotgun (WGS) entry which is preliminary data.</text>
</comment>
<gene>
    <name evidence="3" type="ORF">CUN48_08810</name>
</gene>
<evidence type="ECO:0000313" key="3">
    <source>
        <dbReference type="EMBL" id="PJF47415.1"/>
    </source>
</evidence>
<dbReference type="PANTHER" id="PTHR13947:SF37">
    <property type="entry name" value="LD18367P"/>
    <property type="match status" value="1"/>
</dbReference>
<dbReference type="AlphaFoldDB" id="A0A2M8QC90"/>
<protein>
    <recommendedName>
        <fullName evidence="2">N-acetyltransferase domain-containing protein</fullName>
    </recommendedName>
</protein>
<dbReference type="PROSITE" id="PS51186">
    <property type="entry name" value="GNAT"/>
    <property type="match status" value="1"/>
</dbReference>
<sequence length="171" mass="19555">MMHASYARAGAPAQVEVRPSRFDERRAIGDILMRSEIFGRADAECVDAMFLETWQSPPREDHYRWLSCWRDGRMIGFACYGPESLTDRTWDLFWICVVPEARGKGAGRALMVAVESQVRQAGGRLMVIYTSSTPKYAPARRLYERAGFVCVAVVPDYYAEGDDLNIYWKRL</sequence>
<dbReference type="Pfam" id="PF00583">
    <property type="entry name" value="Acetyltransf_1"/>
    <property type="match status" value="1"/>
</dbReference>
<dbReference type="SUPFAM" id="SSF55729">
    <property type="entry name" value="Acyl-CoA N-acyltransferases (Nat)"/>
    <property type="match status" value="1"/>
</dbReference>
<dbReference type="PANTHER" id="PTHR13947">
    <property type="entry name" value="GNAT FAMILY N-ACETYLTRANSFERASE"/>
    <property type="match status" value="1"/>
</dbReference>